<dbReference type="PANTHER" id="PTHR24198">
    <property type="entry name" value="ANKYRIN REPEAT AND PROTEIN KINASE DOMAIN-CONTAINING PROTEIN"/>
    <property type="match status" value="1"/>
</dbReference>
<sequence>MKIVVLYEKTEKKIAEAAAHIIESHQCDVVHYQADRLWEDGVYSPTTLLQDASHILFIFGQHTSSLAPTFIFFLGLGIGKNLPILTFGQKNTVAFPENCKQFIIPLALDIFEDYFIKEQHNFLTTERKRLAREQLLNNGFPCCESNFATAVQEGKDEIVRLFLEAGFSASQRDTRGTPVLSLAIRNSHYEIASLILEYGAEINLCAEDRSYSALMEAAQIGDLKTAQLLLSKNADTNIQSKDGQTALILAVGRKDIPMVQLLIKHKADWNISDHLGMSALGYAKLFNNKKILAAMKQP</sequence>
<organism evidence="4 5">
    <name type="scientific">Treponema medium ATCC 700293</name>
    <dbReference type="NCBI Taxonomy" id="1125700"/>
    <lineage>
        <taxon>Bacteria</taxon>
        <taxon>Pseudomonadati</taxon>
        <taxon>Spirochaetota</taxon>
        <taxon>Spirochaetia</taxon>
        <taxon>Spirochaetales</taxon>
        <taxon>Treponemataceae</taxon>
        <taxon>Treponema</taxon>
    </lineage>
</organism>
<accession>A0AA87NLM1</accession>
<dbReference type="AlphaFoldDB" id="A0AA87NLM1"/>
<keyword evidence="2 3" id="KW-0040">ANK repeat</keyword>
<dbReference type="SUPFAM" id="SSF48403">
    <property type="entry name" value="Ankyrin repeat"/>
    <property type="match status" value="1"/>
</dbReference>
<dbReference type="PROSITE" id="PS50297">
    <property type="entry name" value="ANK_REP_REGION"/>
    <property type="match status" value="3"/>
</dbReference>
<comment type="caution">
    <text evidence="4">The sequence shown here is derived from an EMBL/GenBank/DDBJ whole genome shotgun (WGS) entry which is preliminary data.</text>
</comment>
<protein>
    <recommendedName>
        <fullName evidence="6">Ankyrin repeat-containing protein</fullName>
    </recommendedName>
</protein>
<proteinExistence type="predicted"/>
<dbReference type="InterPro" id="IPR036770">
    <property type="entry name" value="Ankyrin_rpt-contain_sf"/>
</dbReference>
<evidence type="ECO:0000313" key="5">
    <source>
        <dbReference type="Proteomes" id="UP000014634"/>
    </source>
</evidence>
<name>A0AA87NLM1_TREMD</name>
<feature type="repeat" description="ANK" evidence="3">
    <location>
        <begin position="209"/>
        <end position="241"/>
    </location>
</feature>
<dbReference type="Proteomes" id="UP000014634">
    <property type="component" value="Unassembled WGS sequence"/>
</dbReference>
<evidence type="ECO:0000313" key="4">
    <source>
        <dbReference type="EMBL" id="EPF28221.1"/>
    </source>
</evidence>
<evidence type="ECO:0008006" key="6">
    <source>
        <dbReference type="Google" id="ProtNLM"/>
    </source>
</evidence>
<dbReference type="RefSeq" id="WP_016523845.1">
    <property type="nucleotide sequence ID" value="NZ_KE332517.1"/>
</dbReference>
<dbReference type="InterPro" id="IPR002110">
    <property type="entry name" value="Ankyrin_rpt"/>
</dbReference>
<dbReference type="EMBL" id="ATFE01000013">
    <property type="protein sequence ID" value="EPF28221.1"/>
    <property type="molecule type" value="Genomic_DNA"/>
</dbReference>
<dbReference type="PANTHER" id="PTHR24198:SF165">
    <property type="entry name" value="ANKYRIN REPEAT-CONTAINING PROTEIN-RELATED"/>
    <property type="match status" value="1"/>
</dbReference>
<dbReference type="SMART" id="SM00248">
    <property type="entry name" value="ANK"/>
    <property type="match status" value="4"/>
</dbReference>
<evidence type="ECO:0000256" key="1">
    <source>
        <dbReference type="ARBA" id="ARBA00022737"/>
    </source>
</evidence>
<evidence type="ECO:0000256" key="2">
    <source>
        <dbReference type="ARBA" id="ARBA00023043"/>
    </source>
</evidence>
<gene>
    <name evidence="4" type="ORF">HMPREF9195_01913</name>
</gene>
<dbReference type="Gene3D" id="1.25.40.20">
    <property type="entry name" value="Ankyrin repeat-containing domain"/>
    <property type="match status" value="1"/>
</dbReference>
<dbReference type="Pfam" id="PF12796">
    <property type="entry name" value="Ank_2"/>
    <property type="match status" value="2"/>
</dbReference>
<reference evidence="4 5" key="1">
    <citation type="submission" date="2013-04" db="EMBL/GenBank/DDBJ databases">
        <title>The Genome Sequence of Treponema medium ATCC 700293.</title>
        <authorList>
            <consortium name="The Broad Institute Genomics Platform"/>
            <person name="Earl A."/>
            <person name="Ward D."/>
            <person name="Feldgarden M."/>
            <person name="Gevers D."/>
            <person name="Leonetti C."/>
            <person name="Blanton J.M."/>
            <person name="Dewhirst F.E."/>
            <person name="Izard J."/>
            <person name="Walker B."/>
            <person name="Young S."/>
            <person name="Zeng Q."/>
            <person name="Gargeya S."/>
            <person name="Fitzgerald M."/>
            <person name="Haas B."/>
            <person name="Abouelleil A."/>
            <person name="Allen A.W."/>
            <person name="Alvarado L."/>
            <person name="Arachchi H.M."/>
            <person name="Berlin A.M."/>
            <person name="Chapman S.B."/>
            <person name="Gainer-Dewar J."/>
            <person name="Goldberg J."/>
            <person name="Griggs A."/>
            <person name="Gujja S."/>
            <person name="Hansen M."/>
            <person name="Howarth C."/>
            <person name="Imamovic A."/>
            <person name="Ireland A."/>
            <person name="Larimer J."/>
            <person name="McCowan C."/>
            <person name="Murphy C."/>
            <person name="Pearson M."/>
            <person name="Poon T.W."/>
            <person name="Priest M."/>
            <person name="Roberts A."/>
            <person name="Saif S."/>
            <person name="Shea T."/>
            <person name="Sisk P."/>
            <person name="Sykes S."/>
            <person name="Wortman J."/>
            <person name="Nusbaum C."/>
            <person name="Birren B."/>
        </authorList>
    </citation>
    <scope>NUCLEOTIDE SEQUENCE [LARGE SCALE GENOMIC DNA]</scope>
    <source>
        <strain evidence="4 5">ATCC 700293</strain>
    </source>
</reference>
<evidence type="ECO:0000256" key="3">
    <source>
        <dbReference type="PROSITE-ProRule" id="PRU00023"/>
    </source>
</evidence>
<keyword evidence="1" id="KW-0677">Repeat</keyword>
<dbReference type="PROSITE" id="PS50088">
    <property type="entry name" value="ANK_REPEAT"/>
    <property type="match status" value="3"/>
</dbReference>
<feature type="repeat" description="ANK" evidence="3">
    <location>
        <begin position="175"/>
        <end position="207"/>
    </location>
</feature>
<feature type="repeat" description="ANK" evidence="3">
    <location>
        <begin position="242"/>
        <end position="274"/>
    </location>
</feature>